<keyword evidence="2" id="KW-0238">DNA-binding</keyword>
<comment type="caution">
    <text evidence="5">The sequence shown here is derived from an EMBL/GenBank/DDBJ whole genome shotgun (WGS) entry which is preliminary data.</text>
</comment>
<feature type="domain" description="HTH araC/xylS-type" evidence="4">
    <location>
        <begin position="9"/>
        <end position="109"/>
    </location>
</feature>
<proteinExistence type="predicted"/>
<dbReference type="InterPro" id="IPR009057">
    <property type="entry name" value="Homeodomain-like_sf"/>
</dbReference>
<evidence type="ECO:0000313" key="5">
    <source>
        <dbReference type="EMBL" id="OOM82151.1"/>
    </source>
</evidence>
<dbReference type="PANTHER" id="PTHR47504:SF5">
    <property type="entry name" value="RIGHT ORIGIN-BINDING PROTEIN"/>
    <property type="match status" value="1"/>
</dbReference>
<dbReference type="InterPro" id="IPR018060">
    <property type="entry name" value="HTH_AraC"/>
</dbReference>
<dbReference type="Gene3D" id="1.10.10.60">
    <property type="entry name" value="Homeodomain-like"/>
    <property type="match status" value="2"/>
</dbReference>
<dbReference type="PROSITE" id="PS01124">
    <property type="entry name" value="HTH_ARAC_FAMILY_2"/>
    <property type="match status" value="1"/>
</dbReference>
<keyword evidence="3" id="KW-0804">Transcription</keyword>
<keyword evidence="1" id="KW-0805">Transcription regulation</keyword>
<dbReference type="OrthoDB" id="45544at2"/>
<evidence type="ECO:0000259" key="4">
    <source>
        <dbReference type="PROSITE" id="PS01124"/>
    </source>
</evidence>
<dbReference type="InterPro" id="IPR018062">
    <property type="entry name" value="HTH_AraC-typ_CS"/>
</dbReference>
<gene>
    <name evidence="5" type="primary">tetD_1</name>
    <name evidence="5" type="ORF">CLPUN_04900</name>
</gene>
<dbReference type="InterPro" id="IPR050959">
    <property type="entry name" value="MarA-like"/>
</dbReference>
<dbReference type="EMBL" id="LZZM01000027">
    <property type="protein sequence ID" value="OOM82151.1"/>
    <property type="molecule type" value="Genomic_DNA"/>
</dbReference>
<evidence type="ECO:0000256" key="1">
    <source>
        <dbReference type="ARBA" id="ARBA00023015"/>
    </source>
</evidence>
<dbReference type="STRING" id="29367.CLPUN_04900"/>
<accession>A0A1S8TWR2</accession>
<organism evidence="5 6">
    <name type="scientific">Clostridium puniceum</name>
    <dbReference type="NCBI Taxonomy" id="29367"/>
    <lineage>
        <taxon>Bacteria</taxon>
        <taxon>Bacillati</taxon>
        <taxon>Bacillota</taxon>
        <taxon>Clostridia</taxon>
        <taxon>Eubacteriales</taxon>
        <taxon>Clostridiaceae</taxon>
        <taxon>Clostridium</taxon>
    </lineage>
</organism>
<dbReference type="GO" id="GO:0003700">
    <property type="term" value="F:DNA-binding transcription factor activity"/>
    <property type="evidence" value="ECO:0007669"/>
    <property type="project" value="InterPro"/>
</dbReference>
<keyword evidence="6" id="KW-1185">Reference proteome</keyword>
<protein>
    <submittedName>
        <fullName evidence="5">Transposon Tn10 TetD protein</fullName>
    </submittedName>
</protein>
<dbReference type="GO" id="GO:0043565">
    <property type="term" value="F:sequence-specific DNA binding"/>
    <property type="evidence" value="ECO:0007669"/>
    <property type="project" value="InterPro"/>
</dbReference>
<dbReference type="RefSeq" id="WP_077845789.1">
    <property type="nucleotide sequence ID" value="NZ_LZZM01000027.1"/>
</dbReference>
<dbReference type="Proteomes" id="UP000190890">
    <property type="component" value="Unassembled WGS sequence"/>
</dbReference>
<dbReference type="SMART" id="SM00342">
    <property type="entry name" value="HTH_ARAC"/>
    <property type="match status" value="1"/>
</dbReference>
<reference evidence="5 6" key="1">
    <citation type="submission" date="2016-05" db="EMBL/GenBank/DDBJ databases">
        <title>Microbial solvent formation.</title>
        <authorList>
            <person name="Poehlein A."/>
            <person name="Montoya Solano J.D."/>
            <person name="Flitsch S."/>
            <person name="Krabben P."/>
            <person name="Duerre P."/>
            <person name="Daniel R."/>
        </authorList>
    </citation>
    <scope>NUCLEOTIDE SEQUENCE [LARGE SCALE GENOMIC DNA]</scope>
    <source>
        <strain evidence="5 6">DSM 2619</strain>
    </source>
</reference>
<dbReference type="SUPFAM" id="SSF46689">
    <property type="entry name" value="Homeodomain-like"/>
    <property type="match status" value="2"/>
</dbReference>
<evidence type="ECO:0000313" key="6">
    <source>
        <dbReference type="Proteomes" id="UP000190890"/>
    </source>
</evidence>
<dbReference type="PANTHER" id="PTHR47504">
    <property type="entry name" value="RIGHT ORIGIN-BINDING PROTEIN"/>
    <property type="match status" value="1"/>
</dbReference>
<sequence length="142" mass="16653">MKANTEIISKVINFIEENLTTEENLDLDKIADTANYSKYHLHRMFSSIVGCTIHQYIQKRRLTEAARQLVYTDKSIIDISLTSGYETQQSFTLAFKRLYEQSPQSYRKRQIFLPIQLKFEKQKVKNISSYTNLTMKCEVKVA</sequence>
<name>A0A1S8TWR2_9CLOT</name>
<dbReference type="PROSITE" id="PS00041">
    <property type="entry name" value="HTH_ARAC_FAMILY_1"/>
    <property type="match status" value="1"/>
</dbReference>
<evidence type="ECO:0000256" key="3">
    <source>
        <dbReference type="ARBA" id="ARBA00023163"/>
    </source>
</evidence>
<evidence type="ECO:0000256" key="2">
    <source>
        <dbReference type="ARBA" id="ARBA00023125"/>
    </source>
</evidence>
<dbReference type="AlphaFoldDB" id="A0A1S8TWR2"/>
<dbReference type="Pfam" id="PF12833">
    <property type="entry name" value="HTH_18"/>
    <property type="match status" value="1"/>
</dbReference>